<proteinExistence type="predicted"/>
<dbReference type="Pfam" id="PF04564">
    <property type="entry name" value="U-box"/>
    <property type="match status" value="1"/>
</dbReference>
<dbReference type="AlphaFoldDB" id="A0A816DQ22"/>
<dbReference type="InterPro" id="IPR013083">
    <property type="entry name" value="Znf_RING/FYVE/PHD"/>
</dbReference>
<comment type="caution">
    <text evidence="4">The sequence shown here is derived from an EMBL/GenBank/DDBJ whole genome shotgun (WGS) entry which is preliminary data.</text>
</comment>
<dbReference type="InterPro" id="IPR052085">
    <property type="entry name" value="WD-SAM-U-box"/>
</dbReference>
<accession>A0A816DQ22</accession>
<dbReference type="InterPro" id="IPR000719">
    <property type="entry name" value="Prot_kinase_dom"/>
</dbReference>
<name>A0A816DQ22_ADIRI</name>
<dbReference type="Gene3D" id="1.10.510.10">
    <property type="entry name" value="Transferase(Phosphotransferase) domain 1"/>
    <property type="match status" value="1"/>
</dbReference>
<dbReference type="PANTHER" id="PTHR46573:SF1">
    <property type="entry name" value="WD REPEAT, SAM AND U-BOX DOMAIN-CONTAINING PROTEIN 1"/>
    <property type="match status" value="1"/>
</dbReference>
<feature type="region of interest" description="Disordered" evidence="1">
    <location>
        <begin position="34"/>
        <end position="61"/>
    </location>
</feature>
<dbReference type="CDD" id="cd16655">
    <property type="entry name" value="RING-Ubox_WDSUB1-like"/>
    <property type="match status" value="1"/>
</dbReference>
<dbReference type="InterPro" id="IPR011009">
    <property type="entry name" value="Kinase-like_dom_sf"/>
</dbReference>
<evidence type="ECO:0000259" key="3">
    <source>
        <dbReference type="PROSITE" id="PS51698"/>
    </source>
</evidence>
<dbReference type="GO" id="GO:0005524">
    <property type="term" value="F:ATP binding"/>
    <property type="evidence" value="ECO:0007669"/>
    <property type="project" value="InterPro"/>
</dbReference>
<evidence type="ECO:0000313" key="4">
    <source>
        <dbReference type="EMBL" id="CAF1637615.1"/>
    </source>
</evidence>
<gene>
    <name evidence="4" type="ORF">XAT740_LOCUS52742</name>
</gene>
<dbReference type="GO" id="GO:0004672">
    <property type="term" value="F:protein kinase activity"/>
    <property type="evidence" value="ECO:0007669"/>
    <property type="project" value="InterPro"/>
</dbReference>
<sequence>MKRSLQSLRYKISQIRIPSGPFRRSRSFHSSYSGYTSTVASPTSTIHEDDDIDDDAFQPVPADEPSTYIPCEICHQSILIADFPHHQTLCYRTTDRPQNRHGSPHITSSGHRRRVVSDDLPPAPSAPPRARSQSPTEGVTPPPDLVCPITGQLFGDPVIATDGHTYEKSAIKRWLRSSATSPTTREPVFKDRLIPNFVVKRMCDEFRAECRRQKLLPKYTLGIHVKKTEMAPLLQTETTAIYRAEWMSTNPLPTDSNIVLIHLTGDHAAKIGDLYIRPPVHPHVVRVLGKVQHPDDGILLLQESPAAKTLSQAMKDSRQMLSLRTRDLILYQLISGLEHLASENFIYQHVTADSILVYRLDDTAENTLVKLDTIGSTEDLINRIPPEILQKENYSEKAYVYGFGLLAQKLYSLELDVDKADLTLRKTLYKSCLVDTSTDRPTFTALIKSFRNLIEQAEDMFQTASSD</sequence>
<dbReference type="InterPro" id="IPR003613">
    <property type="entry name" value="Ubox_domain"/>
</dbReference>
<dbReference type="PROSITE" id="PS51698">
    <property type="entry name" value="U_BOX"/>
    <property type="match status" value="1"/>
</dbReference>
<evidence type="ECO:0008006" key="6">
    <source>
        <dbReference type="Google" id="ProtNLM"/>
    </source>
</evidence>
<dbReference type="PANTHER" id="PTHR46573">
    <property type="entry name" value="WD REPEAT, SAM AND U-BOX DOMAIN-CONTAINING PROTEIN 1"/>
    <property type="match status" value="1"/>
</dbReference>
<reference evidence="4" key="1">
    <citation type="submission" date="2021-02" db="EMBL/GenBank/DDBJ databases">
        <authorList>
            <person name="Nowell W R."/>
        </authorList>
    </citation>
    <scope>NUCLEOTIDE SEQUENCE</scope>
</reference>
<dbReference type="GO" id="GO:0004842">
    <property type="term" value="F:ubiquitin-protein transferase activity"/>
    <property type="evidence" value="ECO:0007669"/>
    <property type="project" value="InterPro"/>
</dbReference>
<dbReference type="SUPFAM" id="SSF56112">
    <property type="entry name" value="Protein kinase-like (PK-like)"/>
    <property type="match status" value="1"/>
</dbReference>
<evidence type="ECO:0000259" key="2">
    <source>
        <dbReference type="PROSITE" id="PS50011"/>
    </source>
</evidence>
<dbReference type="InterPro" id="IPR001245">
    <property type="entry name" value="Ser-Thr/Tyr_kinase_cat_dom"/>
</dbReference>
<feature type="domain" description="Protein kinase" evidence="2">
    <location>
        <begin position="210"/>
        <end position="467"/>
    </location>
</feature>
<feature type="domain" description="U-box" evidence="3">
    <location>
        <begin position="140"/>
        <end position="213"/>
    </location>
</feature>
<evidence type="ECO:0000313" key="5">
    <source>
        <dbReference type="Proteomes" id="UP000663828"/>
    </source>
</evidence>
<dbReference type="Pfam" id="PF07714">
    <property type="entry name" value="PK_Tyr_Ser-Thr"/>
    <property type="match status" value="1"/>
</dbReference>
<dbReference type="GO" id="GO:0016567">
    <property type="term" value="P:protein ubiquitination"/>
    <property type="evidence" value="ECO:0007669"/>
    <property type="project" value="InterPro"/>
</dbReference>
<feature type="region of interest" description="Disordered" evidence="1">
    <location>
        <begin position="94"/>
        <end position="143"/>
    </location>
</feature>
<keyword evidence="5" id="KW-1185">Reference proteome</keyword>
<protein>
    <recommendedName>
        <fullName evidence="6">U-box domain-containing protein</fullName>
    </recommendedName>
</protein>
<organism evidence="4 5">
    <name type="scientific">Adineta ricciae</name>
    <name type="common">Rotifer</name>
    <dbReference type="NCBI Taxonomy" id="249248"/>
    <lineage>
        <taxon>Eukaryota</taxon>
        <taxon>Metazoa</taxon>
        <taxon>Spiralia</taxon>
        <taxon>Gnathifera</taxon>
        <taxon>Rotifera</taxon>
        <taxon>Eurotatoria</taxon>
        <taxon>Bdelloidea</taxon>
        <taxon>Adinetida</taxon>
        <taxon>Adinetidae</taxon>
        <taxon>Adineta</taxon>
    </lineage>
</organism>
<dbReference type="Proteomes" id="UP000663828">
    <property type="component" value="Unassembled WGS sequence"/>
</dbReference>
<dbReference type="SUPFAM" id="SSF57850">
    <property type="entry name" value="RING/U-box"/>
    <property type="match status" value="1"/>
</dbReference>
<dbReference type="Gene3D" id="3.30.40.10">
    <property type="entry name" value="Zinc/RING finger domain, C3HC4 (zinc finger)"/>
    <property type="match status" value="1"/>
</dbReference>
<evidence type="ECO:0000256" key="1">
    <source>
        <dbReference type="SAM" id="MobiDB-lite"/>
    </source>
</evidence>
<dbReference type="SMART" id="SM00504">
    <property type="entry name" value="Ubox"/>
    <property type="match status" value="1"/>
</dbReference>
<dbReference type="PROSITE" id="PS50011">
    <property type="entry name" value="PROTEIN_KINASE_DOM"/>
    <property type="match status" value="1"/>
</dbReference>
<dbReference type="EMBL" id="CAJNOR010008791">
    <property type="protein sequence ID" value="CAF1637615.1"/>
    <property type="molecule type" value="Genomic_DNA"/>
</dbReference>